<gene>
    <name evidence="3" type="ORF">RF55_8084</name>
</gene>
<evidence type="ECO:0000313" key="3">
    <source>
        <dbReference type="EMBL" id="KMQ91988.1"/>
    </source>
</evidence>
<dbReference type="PaxDb" id="67767-A0A0J7KNP5"/>
<sequence>MDLFKDQTNESSGRQPDVIFETLDHQTSVHGNISEKQNDCFESDVPDVTPSISNSSTSNHSKETCNEEVDEVKWLKKQLEEANKKLDLANKIILKNNRCNTQLKKHIKRLTTMQDNSKARNYLNLESSMKLLFNDDQIKVLTRKSSRGCLCSNDTIKKALRLKFSCGSSGYQELRKQKMYLPSERTLRRKLESIQFEEGICDDIFKLLEDKVALFQDVREKDCVLILDEMAIAPGQQFDSSTQSYCGIASFCTRNDESAQATHGLIFVLAGIFSRWKQNVAFYLTPDSYDGALLHPIVLEIIQKAEFIGLYVHGVTNDMGPNNLAMWRKFLVGFAGRYSTSEGEEKKTEDEVEDAGEEKEGKEKKRESAARKEEDEGKKEEVGGSVGGRRERAAACGKIEGTRAEDIAKESEEEGEVKEGGKRRRGKRTEGAVGGVRTEGRNEVKNVRGALTEGR</sequence>
<evidence type="ECO:0000259" key="2">
    <source>
        <dbReference type="Pfam" id="PF21787"/>
    </source>
</evidence>
<dbReference type="Proteomes" id="UP000036403">
    <property type="component" value="Unassembled WGS sequence"/>
</dbReference>
<evidence type="ECO:0000256" key="1">
    <source>
        <dbReference type="SAM" id="MobiDB-lite"/>
    </source>
</evidence>
<feature type="compositionally biased region" description="Basic and acidic residues" evidence="1">
    <location>
        <begin position="358"/>
        <end position="393"/>
    </location>
</feature>
<accession>A0A0J7KNP5</accession>
<dbReference type="AlphaFoldDB" id="A0A0J7KNP5"/>
<keyword evidence="4" id="KW-1185">Reference proteome</keyword>
<dbReference type="OrthoDB" id="6781410at2759"/>
<protein>
    <submittedName>
        <fullName evidence="3">Vam6 vps39-like protein</fullName>
    </submittedName>
</protein>
<organism evidence="3 4">
    <name type="scientific">Lasius niger</name>
    <name type="common">Black garden ant</name>
    <dbReference type="NCBI Taxonomy" id="67767"/>
    <lineage>
        <taxon>Eukaryota</taxon>
        <taxon>Metazoa</taxon>
        <taxon>Ecdysozoa</taxon>
        <taxon>Arthropoda</taxon>
        <taxon>Hexapoda</taxon>
        <taxon>Insecta</taxon>
        <taxon>Pterygota</taxon>
        <taxon>Neoptera</taxon>
        <taxon>Endopterygota</taxon>
        <taxon>Hymenoptera</taxon>
        <taxon>Apocrita</taxon>
        <taxon>Aculeata</taxon>
        <taxon>Formicoidea</taxon>
        <taxon>Formicidae</taxon>
        <taxon>Formicinae</taxon>
        <taxon>Lasius</taxon>
        <taxon>Lasius</taxon>
    </lineage>
</organism>
<feature type="domain" description="Transposable element P transposase-like RNase H" evidence="2">
    <location>
        <begin position="197"/>
        <end position="330"/>
    </location>
</feature>
<dbReference type="Pfam" id="PF21787">
    <property type="entry name" value="TNP-like_RNaseH_N"/>
    <property type="match status" value="1"/>
</dbReference>
<dbReference type="EMBL" id="LBMM01004920">
    <property type="protein sequence ID" value="KMQ91988.1"/>
    <property type="molecule type" value="Genomic_DNA"/>
</dbReference>
<feature type="compositionally biased region" description="Basic and acidic residues" evidence="1">
    <location>
        <begin position="400"/>
        <end position="410"/>
    </location>
</feature>
<evidence type="ECO:0000313" key="4">
    <source>
        <dbReference type="Proteomes" id="UP000036403"/>
    </source>
</evidence>
<dbReference type="InterPro" id="IPR048365">
    <property type="entry name" value="TNP-like_RNaseH_N"/>
</dbReference>
<feature type="region of interest" description="Disordered" evidence="1">
    <location>
        <begin position="42"/>
        <end position="64"/>
    </location>
</feature>
<proteinExistence type="predicted"/>
<comment type="caution">
    <text evidence="3">The sequence shown here is derived from an EMBL/GenBank/DDBJ whole genome shotgun (WGS) entry which is preliminary data.</text>
</comment>
<feature type="region of interest" description="Disordered" evidence="1">
    <location>
        <begin position="342"/>
        <end position="455"/>
    </location>
</feature>
<dbReference type="STRING" id="67767.A0A0J7KNP5"/>
<name>A0A0J7KNP5_LASNI</name>
<reference evidence="3 4" key="1">
    <citation type="submission" date="2015-04" db="EMBL/GenBank/DDBJ databases">
        <title>Lasius niger genome sequencing.</title>
        <authorList>
            <person name="Konorov E.A."/>
            <person name="Nikitin M.A."/>
            <person name="Kirill M.V."/>
            <person name="Chang P."/>
        </authorList>
    </citation>
    <scope>NUCLEOTIDE SEQUENCE [LARGE SCALE GENOMIC DNA]</scope>
    <source>
        <tissue evidence="3">Whole</tissue>
    </source>
</reference>